<sequence>MIPDNLINSYFYQNLDLFLEKMQKEGEKFPKEPLYISTFLMQNETGEMRPMTSEENKAWAIAEQKRLKGEQS</sequence>
<evidence type="ECO:0000313" key="2">
    <source>
        <dbReference type="Proteomes" id="UP001310022"/>
    </source>
</evidence>
<proteinExistence type="predicted"/>
<dbReference type="Proteomes" id="UP001310022">
    <property type="component" value="Unassembled WGS sequence"/>
</dbReference>
<keyword evidence="2" id="KW-1185">Reference proteome</keyword>
<name>A0AAN4W4Z9_9BACT</name>
<accession>A0AAN4W4Z9</accession>
<gene>
    <name evidence="1" type="ORF">PEDI_52950</name>
</gene>
<protein>
    <submittedName>
        <fullName evidence="1">Uncharacterized protein</fullName>
    </submittedName>
</protein>
<dbReference type="EMBL" id="BQKE01000006">
    <property type="protein sequence ID" value="GJM64743.1"/>
    <property type="molecule type" value="Genomic_DNA"/>
</dbReference>
<reference evidence="1 2" key="1">
    <citation type="submission" date="2021-12" db="EMBL/GenBank/DDBJ databases">
        <title>Genome sequencing of bacteria with rrn-lacking chromosome and rrn-plasmid.</title>
        <authorList>
            <person name="Anda M."/>
            <person name="Iwasaki W."/>
        </authorList>
    </citation>
    <scope>NUCLEOTIDE SEQUENCE [LARGE SCALE GENOMIC DNA]</scope>
    <source>
        <strain evidence="1 2">NBRC 15940</strain>
    </source>
</reference>
<comment type="caution">
    <text evidence="1">The sequence shown here is derived from an EMBL/GenBank/DDBJ whole genome shotgun (WGS) entry which is preliminary data.</text>
</comment>
<organism evidence="1 2">
    <name type="scientific">Persicobacter diffluens</name>
    <dbReference type="NCBI Taxonomy" id="981"/>
    <lineage>
        <taxon>Bacteria</taxon>
        <taxon>Pseudomonadati</taxon>
        <taxon>Bacteroidota</taxon>
        <taxon>Cytophagia</taxon>
        <taxon>Cytophagales</taxon>
        <taxon>Persicobacteraceae</taxon>
        <taxon>Persicobacter</taxon>
    </lineage>
</organism>
<evidence type="ECO:0000313" key="1">
    <source>
        <dbReference type="EMBL" id="GJM64743.1"/>
    </source>
</evidence>
<dbReference type="AlphaFoldDB" id="A0AAN4W4Z9"/>
<dbReference type="RefSeq" id="WP_338239799.1">
    <property type="nucleotide sequence ID" value="NZ_BQKE01000006.1"/>
</dbReference>